<gene>
    <name evidence="1" type="ORF">ACFSKL_10230</name>
</gene>
<reference evidence="2" key="1">
    <citation type="journal article" date="2019" name="Int. J. Syst. Evol. Microbiol.">
        <title>The Global Catalogue of Microorganisms (GCM) 10K type strain sequencing project: providing services to taxonomists for standard genome sequencing and annotation.</title>
        <authorList>
            <consortium name="The Broad Institute Genomics Platform"/>
            <consortium name="The Broad Institute Genome Sequencing Center for Infectious Disease"/>
            <person name="Wu L."/>
            <person name="Ma J."/>
        </authorList>
    </citation>
    <scope>NUCLEOTIDE SEQUENCE [LARGE SCALE GENOMIC DNA]</scope>
    <source>
        <strain evidence="2">CGMCC 1.15180</strain>
    </source>
</reference>
<dbReference type="RefSeq" id="WP_376885948.1">
    <property type="nucleotide sequence ID" value="NZ_JBHUHR010000027.1"/>
</dbReference>
<dbReference type="EMBL" id="JBHUHR010000027">
    <property type="protein sequence ID" value="MFD2035170.1"/>
    <property type="molecule type" value="Genomic_DNA"/>
</dbReference>
<evidence type="ECO:0000313" key="2">
    <source>
        <dbReference type="Proteomes" id="UP001597361"/>
    </source>
</evidence>
<protein>
    <submittedName>
        <fullName evidence="1">Uncharacterized protein</fullName>
    </submittedName>
</protein>
<evidence type="ECO:0000313" key="1">
    <source>
        <dbReference type="EMBL" id="MFD2035170.1"/>
    </source>
</evidence>
<organism evidence="1 2">
    <name type="scientific">Belliella marina</name>
    <dbReference type="NCBI Taxonomy" id="1644146"/>
    <lineage>
        <taxon>Bacteria</taxon>
        <taxon>Pseudomonadati</taxon>
        <taxon>Bacteroidota</taxon>
        <taxon>Cytophagia</taxon>
        <taxon>Cytophagales</taxon>
        <taxon>Cyclobacteriaceae</taxon>
        <taxon>Belliella</taxon>
    </lineage>
</organism>
<dbReference type="Proteomes" id="UP001597361">
    <property type="component" value="Unassembled WGS sequence"/>
</dbReference>
<keyword evidence="2" id="KW-1185">Reference proteome</keyword>
<accession>A0ABW4VN01</accession>
<sequence length="96" mass="11758">MKNWFYKYEEELIRQFINIEIEYVIFICTNTKVVTIFEKEELSKKRIQIQYGKMLKLKYEILNEDDIKNYAEFINMITEPLDNDFTLKITFPNSKI</sequence>
<proteinExistence type="predicted"/>
<comment type="caution">
    <text evidence="1">The sequence shown here is derived from an EMBL/GenBank/DDBJ whole genome shotgun (WGS) entry which is preliminary data.</text>
</comment>
<name>A0ABW4VN01_9BACT</name>